<feature type="region of interest" description="Disordered" evidence="1">
    <location>
        <begin position="235"/>
        <end position="295"/>
    </location>
</feature>
<feature type="region of interest" description="Disordered" evidence="1">
    <location>
        <begin position="141"/>
        <end position="169"/>
    </location>
</feature>
<evidence type="ECO:0000313" key="2">
    <source>
        <dbReference type="EMBL" id="CAK7215651.1"/>
    </source>
</evidence>
<feature type="compositionally biased region" description="Polar residues" evidence="1">
    <location>
        <begin position="556"/>
        <end position="581"/>
    </location>
</feature>
<feature type="region of interest" description="Disordered" evidence="1">
    <location>
        <begin position="457"/>
        <end position="485"/>
    </location>
</feature>
<evidence type="ECO:0000313" key="3">
    <source>
        <dbReference type="Proteomes" id="UP001642482"/>
    </source>
</evidence>
<feature type="region of interest" description="Disordered" evidence="1">
    <location>
        <begin position="556"/>
        <end position="704"/>
    </location>
</feature>
<feature type="compositionally biased region" description="Polar residues" evidence="1">
    <location>
        <begin position="645"/>
        <end position="661"/>
    </location>
</feature>
<keyword evidence="3" id="KW-1185">Reference proteome</keyword>
<protein>
    <recommendedName>
        <fullName evidence="4">Transcription factor</fullName>
    </recommendedName>
</protein>
<feature type="compositionally biased region" description="Polar residues" evidence="1">
    <location>
        <begin position="675"/>
        <end position="697"/>
    </location>
</feature>
<dbReference type="EMBL" id="CAWUHD010000017">
    <property type="protein sequence ID" value="CAK7215651.1"/>
    <property type="molecule type" value="Genomic_DNA"/>
</dbReference>
<feature type="compositionally biased region" description="Basic and acidic residues" evidence="1">
    <location>
        <begin position="285"/>
        <end position="294"/>
    </location>
</feature>
<feature type="compositionally biased region" description="Basic and acidic residues" evidence="1">
    <location>
        <begin position="608"/>
        <end position="640"/>
    </location>
</feature>
<reference evidence="2 3" key="1">
    <citation type="submission" date="2024-01" db="EMBL/GenBank/DDBJ databases">
        <authorList>
            <person name="Allen C."/>
            <person name="Tagirdzhanova G."/>
        </authorList>
    </citation>
    <scope>NUCLEOTIDE SEQUENCE [LARGE SCALE GENOMIC DNA]</scope>
</reference>
<feature type="region of interest" description="Disordered" evidence="1">
    <location>
        <begin position="324"/>
        <end position="352"/>
    </location>
</feature>
<sequence length="792" mass="83549">MAHQGSFSSNSSLGSASPSASVSSAASGAAASPATVSFSVFQEGPGRPLVFAPPRGTPELQALVDLFIALDVPASMKMEMIQRDFEAHTARTNERYKTYVVTAPATPTGPATITSPSTYTASPSPIFHNVFDAHLNHPASISGGSGSGSGSMYLDASPAPRPSPTESDLTIASDSLFPLSVPMFSTTNFAAFPGDSALDVNAGFAGSFFPVTVDQTTASMWPATTLTATAPSVLLTSPNPVPVQRTHQRQSAPQQQRRRLSGTSSMQILTRTGEDVTHMSSRGTRTHEERENTRLVRQRGACPDCRRKKTRCNPDHAVSALERVSSARSGPYVPSPQSGRAKAEAAAAKSAKASKEKVEGKKAVTTAAPMFMAPQTPSVAVLAGIEDGGGGGINLGHIPQLNLSLFQDSFDWDQLSDQGHLFTPEDLELSIATTLSMAMPTTTTDATTSVSASCSSSTTLAHTDSSSVPPFRPPPPHRPTDARLQSRRNLISATTTVTATATTADQAPQMGRMANTLADFSGFSPSFASSSSIEDSIFSDSARYYSAVNASMTESCVQPGSTETGGLTHSPASGTSRSLTDLSDREVDLGDERGLERRGMLETQTGKSCEDGREQERKRERERSTETTRRLTQTTDREPLESLEDQQTLSHTVQVPSTSTVEGDRTETLARSENIRTTSTANTHSSTLSSTIPSAASSGLEESPALPVIASESSTSSTISTLQQSSSLSSSSSSSPPLDVAALLTGFAEIVQSLIPAYLAWTAAAETKDDLVSDMEEQLERMNLGPRLISCQ</sequence>
<gene>
    <name evidence="2" type="ORF">SEUCBS140593_002607</name>
</gene>
<accession>A0ABP0B7Z7</accession>
<comment type="caution">
    <text evidence="2">The sequence shown here is derived from an EMBL/GenBank/DDBJ whole genome shotgun (WGS) entry which is preliminary data.</text>
</comment>
<feature type="compositionally biased region" description="Polar residues" evidence="1">
    <location>
        <begin position="261"/>
        <end position="270"/>
    </location>
</feature>
<feature type="region of interest" description="Disordered" evidence="1">
    <location>
        <begin position="1"/>
        <end position="23"/>
    </location>
</feature>
<organism evidence="2 3">
    <name type="scientific">Sporothrix eucalyptigena</name>
    <dbReference type="NCBI Taxonomy" id="1812306"/>
    <lineage>
        <taxon>Eukaryota</taxon>
        <taxon>Fungi</taxon>
        <taxon>Dikarya</taxon>
        <taxon>Ascomycota</taxon>
        <taxon>Pezizomycotina</taxon>
        <taxon>Sordariomycetes</taxon>
        <taxon>Sordariomycetidae</taxon>
        <taxon>Ophiostomatales</taxon>
        <taxon>Ophiostomataceae</taxon>
        <taxon>Sporothrix</taxon>
    </lineage>
</organism>
<dbReference type="Proteomes" id="UP001642482">
    <property type="component" value="Unassembled WGS sequence"/>
</dbReference>
<proteinExistence type="predicted"/>
<feature type="compositionally biased region" description="Basic and acidic residues" evidence="1">
    <location>
        <begin position="582"/>
        <end position="600"/>
    </location>
</feature>
<name>A0ABP0B7Z7_9PEZI</name>
<evidence type="ECO:0008006" key="4">
    <source>
        <dbReference type="Google" id="ProtNLM"/>
    </source>
</evidence>
<feature type="compositionally biased region" description="Basic and acidic residues" evidence="1">
    <location>
        <begin position="662"/>
        <end position="674"/>
    </location>
</feature>
<evidence type="ECO:0000256" key="1">
    <source>
        <dbReference type="SAM" id="MobiDB-lite"/>
    </source>
</evidence>